<dbReference type="GO" id="GO:0043565">
    <property type="term" value="F:sequence-specific DNA binding"/>
    <property type="evidence" value="ECO:0007669"/>
    <property type="project" value="InterPro"/>
</dbReference>
<dbReference type="AlphaFoldDB" id="A0AAT9FKD7"/>
<evidence type="ECO:0000313" key="5">
    <source>
        <dbReference type="EMBL" id="BDS06424.1"/>
    </source>
</evidence>
<evidence type="ECO:0000256" key="3">
    <source>
        <dbReference type="ARBA" id="ARBA00023163"/>
    </source>
</evidence>
<dbReference type="EMBL" id="AP026866">
    <property type="protein sequence ID" value="BDS06424.1"/>
    <property type="molecule type" value="Genomic_DNA"/>
</dbReference>
<dbReference type="SUPFAM" id="SSF55785">
    <property type="entry name" value="PYP-like sensor domain (PAS domain)"/>
    <property type="match status" value="1"/>
</dbReference>
<dbReference type="Pfam" id="PF08448">
    <property type="entry name" value="PAS_4"/>
    <property type="match status" value="1"/>
</dbReference>
<dbReference type="PANTHER" id="PTHR43280:SF28">
    <property type="entry name" value="HTH-TYPE TRANSCRIPTIONAL ACTIVATOR RHAS"/>
    <property type="match status" value="1"/>
</dbReference>
<organism evidence="5">
    <name type="scientific">Oceaniferula spumae</name>
    <dbReference type="NCBI Taxonomy" id="2979115"/>
    <lineage>
        <taxon>Bacteria</taxon>
        <taxon>Pseudomonadati</taxon>
        <taxon>Verrucomicrobiota</taxon>
        <taxon>Verrucomicrobiia</taxon>
        <taxon>Verrucomicrobiales</taxon>
        <taxon>Verrucomicrobiaceae</taxon>
        <taxon>Oceaniferula</taxon>
    </lineage>
</organism>
<dbReference type="KEGG" id="osu:NT6N_14640"/>
<accession>A0AAT9FKD7</accession>
<dbReference type="Gene3D" id="3.30.450.20">
    <property type="entry name" value="PAS domain"/>
    <property type="match status" value="1"/>
</dbReference>
<dbReference type="PRINTS" id="PR00032">
    <property type="entry name" value="HTHARAC"/>
</dbReference>
<gene>
    <name evidence="5" type="ORF">NT6N_14640</name>
</gene>
<evidence type="ECO:0000256" key="2">
    <source>
        <dbReference type="ARBA" id="ARBA00023125"/>
    </source>
</evidence>
<dbReference type="InterPro" id="IPR018060">
    <property type="entry name" value="HTH_AraC"/>
</dbReference>
<dbReference type="GO" id="GO:0003700">
    <property type="term" value="F:DNA-binding transcription factor activity"/>
    <property type="evidence" value="ECO:0007669"/>
    <property type="project" value="InterPro"/>
</dbReference>
<dbReference type="InterPro" id="IPR018062">
    <property type="entry name" value="HTH_AraC-typ_CS"/>
</dbReference>
<protein>
    <submittedName>
        <fullName evidence="5">AraC family transcriptional regulator</fullName>
    </submittedName>
</protein>
<dbReference type="InterPro" id="IPR013656">
    <property type="entry name" value="PAS_4"/>
</dbReference>
<keyword evidence="2" id="KW-0238">DNA-binding</keyword>
<evidence type="ECO:0000256" key="1">
    <source>
        <dbReference type="ARBA" id="ARBA00023015"/>
    </source>
</evidence>
<dbReference type="SMART" id="SM00342">
    <property type="entry name" value="HTH_ARAC"/>
    <property type="match status" value="1"/>
</dbReference>
<feature type="domain" description="HTH araC/xylS-type" evidence="4">
    <location>
        <begin position="147"/>
        <end position="245"/>
    </location>
</feature>
<sequence length="249" mass="27983">MNPADEIREAFFRRLDRPLLAEQLFDQVPDIAFFIKDHLGRYVAANKTLIQRCGHFSKNDLIGKTADQIFPAPLGTAYAQQDQQVLKTARSINGQLELHLYPGGREGWCLTYKEPILDSKKMIIGVSGISRDLHSSLQHGDGLTTISKVLSHIRENIDQPLRLPELAEMAGLSVYQLDQRIRALYQMSAGQCITRARIDAACHMLTTTGKSISTIALDCGYSDQSAFTRQFKQTTGLTPKAYRDRRDKD</sequence>
<dbReference type="SUPFAM" id="SSF46689">
    <property type="entry name" value="Homeodomain-like"/>
    <property type="match status" value="1"/>
</dbReference>
<dbReference type="InterPro" id="IPR035965">
    <property type="entry name" value="PAS-like_dom_sf"/>
</dbReference>
<dbReference type="InterPro" id="IPR009057">
    <property type="entry name" value="Homeodomain-like_sf"/>
</dbReference>
<keyword evidence="3" id="KW-0804">Transcription</keyword>
<evidence type="ECO:0000259" key="4">
    <source>
        <dbReference type="PROSITE" id="PS01124"/>
    </source>
</evidence>
<reference evidence="5" key="1">
    <citation type="submission" date="2024-07" db="EMBL/GenBank/DDBJ databases">
        <title>Complete genome sequence of Verrucomicrobiaceae bacterium NT6N.</title>
        <authorList>
            <person name="Huang C."/>
            <person name="Takami H."/>
            <person name="Hamasaki K."/>
        </authorList>
    </citation>
    <scope>NUCLEOTIDE SEQUENCE</scope>
    <source>
        <strain evidence="5">NT6N</strain>
    </source>
</reference>
<keyword evidence="1" id="KW-0805">Transcription regulation</keyword>
<dbReference type="CDD" id="cd00130">
    <property type="entry name" value="PAS"/>
    <property type="match status" value="1"/>
</dbReference>
<dbReference type="NCBIfam" id="TIGR00229">
    <property type="entry name" value="sensory_box"/>
    <property type="match status" value="1"/>
</dbReference>
<name>A0AAT9FKD7_9BACT</name>
<proteinExistence type="predicted"/>
<dbReference type="PROSITE" id="PS01124">
    <property type="entry name" value="HTH_ARAC_FAMILY_2"/>
    <property type="match status" value="1"/>
</dbReference>
<dbReference type="PROSITE" id="PS00041">
    <property type="entry name" value="HTH_ARAC_FAMILY_1"/>
    <property type="match status" value="1"/>
</dbReference>
<dbReference type="InterPro" id="IPR000014">
    <property type="entry name" value="PAS"/>
</dbReference>
<dbReference type="InterPro" id="IPR020449">
    <property type="entry name" value="Tscrpt_reg_AraC-type_HTH"/>
</dbReference>
<dbReference type="Pfam" id="PF12833">
    <property type="entry name" value="HTH_18"/>
    <property type="match status" value="1"/>
</dbReference>
<dbReference type="Gene3D" id="1.10.10.60">
    <property type="entry name" value="Homeodomain-like"/>
    <property type="match status" value="1"/>
</dbReference>
<dbReference type="PANTHER" id="PTHR43280">
    <property type="entry name" value="ARAC-FAMILY TRANSCRIPTIONAL REGULATOR"/>
    <property type="match status" value="1"/>
</dbReference>